<feature type="compositionally biased region" description="Basic residues" evidence="3">
    <location>
        <begin position="7"/>
        <end position="19"/>
    </location>
</feature>
<keyword evidence="2" id="KW-0539">Nucleus</keyword>
<dbReference type="CDD" id="cd00067">
    <property type="entry name" value="GAL4"/>
    <property type="match status" value="1"/>
</dbReference>
<dbReference type="OrthoDB" id="5319341at2759"/>
<dbReference type="EMBL" id="JAGPXD010000001">
    <property type="protein sequence ID" value="KAH7374556.1"/>
    <property type="molecule type" value="Genomic_DNA"/>
</dbReference>
<proteinExistence type="predicted"/>
<dbReference type="Gene3D" id="4.10.240.10">
    <property type="entry name" value="Zn(2)-C6 fungal-type DNA-binding domain"/>
    <property type="match status" value="1"/>
</dbReference>
<sequence>MPEKQTPRARRVRPSRARGLRTSTGCLTCRKRRVKCDEKKPQCSQCGKADRDCRYPSRGRDESPQSDSRGSSALTEEPSGVAGSSVRGETEEADRATGALTEPLAAHNILPVQGDLSPFSARAVPVPSVSFQVDHAPLGHSAAPVVTDPPVVGGLDAAFSPFTGSQTSLLNISPFEWYDLLAQDAILQIQRQAALSNGEQRWAFDETALSRRQSPVPFPDDGGSTTADHDLNISTEPWNTLVNIELTPTDRSYLEYYIEIVGPILDLFDPDRHFTNVVPHLAIRNVGLLKSILAVAARHKSIGTGQALNPVDQEFGEHLPPTSPGQPPEHTHYAAQYYYETLQYLSQNLLYPSYSDSLEILATAIMISTYEMFDPKGSSNSGDLERHLRGAFWIQRCQDNNGETLDGLRRAVWWAWLRQDTWVAFRAGRPTLTIWRPVKKLDELNSNERATRILYVAAKCVEYAAGNNSSAATDIQQRIDNGNRLLQTLSDWYTTLPPSYRPLDHGSRQEAEDTSILAGAQGSTPGAMSHHPSEPSGPIFQPIWIHPPNFAGAIQMYHFARAAVLLNQPTTGGVAAYRRRQRTLNESLHTICGIANSSRPTDHAMAFVNVQAVYAIGQCVQMREKQAEVVDILNQALSISRFPATRLVDDLKAIWQEAF</sequence>
<dbReference type="Pfam" id="PF00172">
    <property type="entry name" value="Zn_clus"/>
    <property type="match status" value="1"/>
</dbReference>
<dbReference type="PANTHER" id="PTHR37534:SF3">
    <property type="entry name" value="ZN(II)2CYS6 TRANSCRIPTION FACTOR (EUROFUNG)"/>
    <property type="match status" value="1"/>
</dbReference>
<evidence type="ECO:0000313" key="6">
    <source>
        <dbReference type="Proteomes" id="UP000813385"/>
    </source>
</evidence>
<dbReference type="GO" id="GO:0000976">
    <property type="term" value="F:transcription cis-regulatory region binding"/>
    <property type="evidence" value="ECO:0007669"/>
    <property type="project" value="TreeGrafter"/>
</dbReference>
<dbReference type="Proteomes" id="UP000813385">
    <property type="component" value="Unassembled WGS sequence"/>
</dbReference>
<dbReference type="SUPFAM" id="SSF57701">
    <property type="entry name" value="Zn2/Cys6 DNA-binding domain"/>
    <property type="match status" value="1"/>
</dbReference>
<comment type="subcellular location">
    <subcellularLocation>
        <location evidence="1">Nucleus</location>
    </subcellularLocation>
</comment>
<dbReference type="GO" id="GO:0005634">
    <property type="term" value="C:nucleus"/>
    <property type="evidence" value="ECO:0007669"/>
    <property type="project" value="UniProtKB-SubCell"/>
</dbReference>
<organism evidence="5 6">
    <name type="scientific">Plectosphaerella cucumerina</name>
    <dbReference type="NCBI Taxonomy" id="40658"/>
    <lineage>
        <taxon>Eukaryota</taxon>
        <taxon>Fungi</taxon>
        <taxon>Dikarya</taxon>
        <taxon>Ascomycota</taxon>
        <taxon>Pezizomycotina</taxon>
        <taxon>Sordariomycetes</taxon>
        <taxon>Hypocreomycetidae</taxon>
        <taxon>Glomerellales</taxon>
        <taxon>Plectosphaerellaceae</taxon>
        <taxon>Plectosphaerella</taxon>
    </lineage>
</organism>
<keyword evidence="6" id="KW-1185">Reference proteome</keyword>
<dbReference type="GO" id="GO:0008270">
    <property type="term" value="F:zinc ion binding"/>
    <property type="evidence" value="ECO:0007669"/>
    <property type="project" value="InterPro"/>
</dbReference>
<evidence type="ECO:0000256" key="1">
    <source>
        <dbReference type="ARBA" id="ARBA00004123"/>
    </source>
</evidence>
<dbReference type="InterPro" id="IPR001138">
    <property type="entry name" value="Zn2Cys6_DnaBD"/>
</dbReference>
<dbReference type="InterPro" id="IPR021858">
    <property type="entry name" value="Fun_TF"/>
</dbReference>
<dbReference type="GO" id="GO:0000981">
    <property type="term" value="F:DNA-binding transcription factor activity, RNA polymerase II-specific"/>
    <property type="evidence" value="ECO:0007669"/>
    <property type="project" value="InterPro"/>
</dbReference>
<feature type="region of interest" description="Disordered" evidence="3">
    <location>
        <begin position="37"/>
        <end position="96"/>
    </location>
</feature>
<gene>
    <name evidence="5" type="ORF">B0T11DRAFT_268796</name>
</gene>
<dbReference type="PROSITE" id="PS00463">
    <property type="entry name" value="ZN2_CY6_FUNGAL_1"/>
    <property type="match status" value="1"/>
</dbReference>
<evidence type="ECO:0000256" key="2">
    <source>
        <dbReference type="ARBA" id="ARBA00023242"/>
    </source>
</evidence>
<dbReference type="CDD" id="cd12148">
    <property type="entry name" value="fungal_TF_MHR"/>
    <property type="match status" value="1"/>
</dbReference>
<feature type="compositionally biased region" description="Polar residues" evidence="3">
    <location>
        <begin position="65"/>
        <end position="74"/>
    </location>
</feature>
<dbReference type="PANTHER" id="PTHR37534">
    <property type="entry name" value="TRANSCRIPTIONAL ACTIVATOR PROTEIN UGA3"/>
    <property type="match status" value="1"/>
</dbReference>
<dbReference type="PROSITE" id="PS50048">
    <property type="entry name" value="ZN2_CY6_FUNGAL_2"/>
    <property type="match status" value="1"/>
</dbReference>
<name>A0A8K0TRW0_9PEZI</name>
<accession>A0A8K0TRW0</accession>
<reference evidence="5" key="1">
    <citation type="journal article" date="2021" name="Nat. Commun.">
        <title>Genetic determinants of endophytism in the Arabidopsis root mycobiome.</title>
        <authorList>
            <person name="Mesny F."/>
            <person name="Miyauchi S."/>
            <person name="Thiergart T."/>
            <person name="Pickel B."/>
            <person name="Atanasova L."/>
            <person name="Karlsson M."/>
            <person name="Huettel B."/>
            <person name="Barry K.W."/>
            <person name="Haridas S."/>
            <person name="Chen C."/>
            <person name="Bauer D."/>
            <person name="Andreopoulos W."/>
            <person name="Pangilinan J."/>
            <person name="LaButti K."/>
            <person name="Riley R."/>
            <person name="Lipzen A."/>
            <person name="Clum A."/>
            <person name="Drula E."/>
            <person name="Henrissat B."/>
            <person name="Kohler A."/>
            <person name="Grigoriev I.V."/>
            <person name="Martin F.M."/>
            <person name="Hacquard S."/>
        </authorList>
    </citation>
    <scope>NUCLEOTIDE SEQUENCE</scope>
    <source>
        <strain evidence="5">MPI-CAGE-AT-0016</strain>
    </source>
</reference>
<evidence type="ECO:0000313" key="5">
    <source>
        <dbReference type="EMBL" id="KAH7374556.1"/>
    </source>
</evidence>
<comment type="caution">
    <text evidence="5">The sequence shown here is derived from an EMBL/GenBank/DDBJ whole genome shotgun (WGS) entry which is preliminary data.</text>
</comment>
<feature type="compositionally biased region" description="Basic and acidic residues" evidence="3">
    <location>
        <begin position="48"/>
        <end position="63"/>
    </location>
</feature>
<dbReference type="SMART" id="SM00066">
    <property type="entry name" value="GAL4"/>
    <property type="match status" value="1"/>
</dbReference>
<dbReference type="InterPro" id="IPR036864">
    <property type="entry name" value="Zn2-C6_fun-type_DNA-bd_sf"/>
</dbReference>
<feature type="region of interest" description="Disordered" evidence="3">
    <location>
        <begin position="1"/>
        <end position="23"/>
    </location>
</feature>
<evidence type="ECO:0000256" key="3">
    <source>
        <dbReference type="SAM" id="MobiDB-lite"/>
    </source>
</evidence>
<evidence type="ECO:0000259" key="4">
    <source>
        <dbReference type="PROSITE" id="PS50048"/>
    </source>
</evidence>
<protein>
    <recommendedName>
        <fullName evidence="4">Zn(2)-C6 fungal-type domain-containing protein</fullName>
    </recommendedName>
</protein>
<dbReference type="GO" id="GO:0045944">
    <property type="term" value="P:positive regulation of transcription by RNA polymerase II"/>
    <property type="evidence" value="ECO:0007669"/>
    <property type="project" value="TreeGrafter"/>
</dbReference>
<dbReference type="Pfam" id="PF11951">
    <property type="entry name" value="Fungal_trans_2"/>
    <property type="match status" value="1"/>
</dbReference>
<feature type="domain" description="Zn(2)-C6 fungal-type" evidence="4">
    <location>
        <begin position="25"/>
        <end position="55"/>
    </location>
</feature>
<dbReference type="AlphaFoldDB" id="A0A8K0TRW0"/>